<dbReference type="PANTHER" id="PTHR46233:SF3">
    <property type="entry name" value="HYDROXYACYLGLUTATHIONE HYDROLASE GLOC"/>
    <property type="match status" value="1"/>
</dbReference>
<dbReference type="KEGG" id="slh:YH65_03670"/>
<proteinExistence type="predicted"/>
<dbReference type="EMBL" id="CP011308">
    <property type="protein sequence ID" value="AKF24590.1"/>
    <property type="molecule type" value="Genomic_DNA"/>
</dbReference>
<evidence type="ECO:0000256" key="1">
    <source>
        <dbReference type="ARBA" id="ARBA00001947"/>
    </source>
</evidence>
<reference evidence="7" key="2">
    <citation type="journal article" date="2017" name="Stand. Genomic Sci.">
        <title>Complete genome sequence of the sulfur-oxidizing chemolithoautotrophic Sulfurovum lithotrophicum 42BKTT.</title>
        <authorList>
            <person name="Jeon W."/>
            <person name="Priscilla L."/>
            <person name="Park G."/>
            <person name="Lee H."/>
            <person name="Lee N."/>
            <person name="Lee D."/>
            <person name="Kwon H."/>
            <person name="Ahn I."/>
            <person name="Lee C."/>
            <person name="Lee H."/>
            <person name="Ahn J."/>
        </authorList>
    </citation>
    <scope>NUCLEOTIDE SEQUENCE [LARGE SCALE GENOMIC DNA]</scope>
    <source>
        <strain evidence="7">ATCC BAA-797 / 42BKT</strain>
    </source>
</reference>
<dbReference type="OrthoDB" id="9802991at2"/>
<dbReference type="InterPro" id="IPR051453">
    <property type="entry name" value="MBL_Glyoxalase_II"/>
</dbReference>
<evidence type="ECO:0000313" key="7">
    <source>
        <dbReference type="Proteomes" id="UP000034444"/>
    </source>
</evidence>
<accession>A0A7U4M0I8</accession>
<keyword evidence="3" id="KW-0378">Hydrolase</keyword>
<dbReference type="RefSeq" id="WP_046550683.1">
    <property type="nucleotide sequence ID" value="NZ_CP011308.1"/>
</dbReference>
<evidence type="ECO:0000256" key="3">
    <source>
        <dbReference type="ARBA" id="ARBA00022801"/>
    </source>
</evidence>
<dbReference type="Gene3D" id="3.60.15.10">
    <property type="entry name" value="Ribonuclease Z/Hydroxyacylglutathione hydrolase-like"/>
    <property type="match status" value="1"/>
</dbReference>
<evidence type="ECO:0000256" key="4">
    <source>
        <dbReference type="ARBA" id="ARBA00022833"/>
    </source>
</evidence>
<sequence>MEIKIQPMGVYQTNCYIVTVDGKDFIIDPGVDATEWVLSNVTNPIAILNTHGHFDHVWSNAELKEKLDIPIYCPKDDVFMLTDDPLGQGTPKSVPDYEVEGDKLLEIAGVKIQYRHFPGHTPGCSVIEIGDVWFSGDFLFQQSIGRWDFPASSGEDMIKSLEKALKIERDYTIYPGHGLSTTLKAEQRVIPYWIEQVQSTL</sequence>
<organism evidence="6 7">
    <name type="scientific">Sulfurovum lithotrophicum</name>
    <dbReference type="NCBI Taxonomy" id="206403"/>
    <lineage>
        <taxon>Bacteria</taxon>
        <taxon>Pseudomonadati</taxon>
        <taxon>Campylobacterota</taxon>
        <taxon>Epsilonproteobacteria</taxon>
        <taxon>Campylobacterales</taxon>
        <taxon>Sulfurovaceae</taxon>
        <taxon>Sulfurovum</taxon>
    </lineage>
</organism>
<evidence type="ECO:0000313" key="6">
    <source>
        <dbReference type="EMBL" id="AKF24590.1"/>
    </source>
</evidence>
<dbReference type="GO" id="GO:0046872">
    <property type="term" value="F:metal ion binding"/>
    <property type="evidence" value="ECO:0007669"/>
    <property type="project" value="UniProtKB-KW"/>
</dbReference>
<evidence type="ECO:0000259" key="5">
    <source>
        <dbReference type="SMART" id="SM00849"/>
    </source>
</evidence>
<feature type="domain" description="Metallo-beta-lactamase" evidence="5">
    <location>
        <begin position="12"/>
        <end position="177"/>
    </location>
</feature>
<dbReference type="SUPFAM" id="SSF56281">
    <property type="entry name" value="Metallo-hydrolase/oxidoreductase"/>
    <property type="match status" value="1"/>
</dbReference>
<dbReference type="Pfam" id="PF00753">
    <property type="entry name" value="Lactamase_B"/>
    <property type="match status" value="1"/>
</dbReference>
<evidence type="ECO:0000256" key="2">
    <source>
        <dbReference type="ARBA" id="ARBA00022723"/>
    </source>
</evidence>
<reference evidence="6 7" key="1">
    <citation type="submission" date="2015-04" db="EMBL/GenBank/DDBJ databases">
        <title>Complete genome sequence of Sulfurovum lithotrophicum ATCC BAA-797T.</title>
        <authorList>
            <person name="Ahn J."/>
            <person name="Park G."/>
            <person name="Jeon W."/>
            <person name="Jang Y."/>
            <person name="Jang M."/>
            <person name="Lee H."/>
            <person name="Lee H."/>
        </authorList>
    </citation>
    <scope>NUCLEOTIDE SEQUENCE [LARGE SCALE GENOMIC DNA]</scope>
    <source>
        <strain evidence="7">ATCC BAA-797 / 42BKT</strain>
    </source>
</reference>
<comment type="cofactor">
    <cofactor evidence="1">
        <name>Zn(2+)</name>
        <dbReference type="ChEBI" id="CHEBI:29105"/>
    </cofactor>
</comment>
<dbReference type="GO" id="GO:0016787">
    <property type="term" value="F:hydrolase activity"/>
    <property type="evidence" value="ECO:0007669"/>
    <property type="project" value="UniProtKB-KW"/>
</dbReference>
<dbReference type="SMART" id="SM00849">
    <property type="entry name" value="Lactamase_B"/>
    <property type="match status" value="1"/>
</dbReference>
<keyword evidence="4" id="KW-0862">Zinc</keyword>
<gene>
    <name evidence="6" type="ORF">YH65_03670</name>
</gene>
<dbReference type="AlphaFoldDB" id="A0A7U4M0I8"/>
<dbReference type="InterPro" id="IPR001279">
    <property type="entry name" value="Metallo-B-lactamas"/>
</dbReference>
<keyword evidence="7" id="KW-1185">Reference proteome</keyword>
<dbReference type="InterPro" id="IPR036866">
    <property type="entry name" value="RibonucZ/Hydroxyglut_hydro"/>
</dbReference>
<protein>
    <submittedName>
        <fullName evidence="6">Beta-lactamase</fullName>
    </submittedName>
</protein>
<dbReference type="PANTHER" id="PTHR46233">
    <property type="entry name" value="HYDROXYACYLGLUTATHIONE HYDROLASE GLOC"/>
    <property type="match status" value="1"/>
</dbReference>
<keyword evidence="2" id="KW-0479">Metal-binding</keyword>
<dbReference type="Proteomes" id="UP000034444">
    <property type="component" value="Chromosome"/>
</dbReference>
<dbReference type="CDD" id="cd06262">
    <property type="entry name" value="metallo-hydrolase-like_MBL-fold"/>
    <property type="match status" value="1"/>
</dbReference>
<name>A0A7U4M0I8_9BACT</name>